<feature type="binding site" evidence="6">
    <location>
        <position position="477"/>
    </location>
    <ligand>
        <name>(S)-malate</name>
        <dbReference type="ChEBI" id="CHEBI:15589"/>
    </ligand>
</feature>
<evidence type="ECO:0000256" key="1">
    <source>
        <dbReference type="ARBA" id="ARBA00001936"/>
    </source>
</evidence>
<name>A0A8H2VUN1_9HELO</name>
<evidence type="ECO:0000256" key="6">
    <source>
        <dbReference type="PIRSR" id="PIRSR000106-2"/>
    </source>
</evidence>
<dbReference type="PRINTS" id="PR00072">
    <property type="entry name" value="MALOXRDTASE"/>
</dbReference>
<feature type="binding site" evidence="6">
    <location>
        <position position="521"/>
    </location>
    <ligand>
        <name>(S)-malate</name>
        <dbReference type="ChEBI" id="CHEBI:15589"/>
    </ligand>
</feature>
<comment type="caution">
    <text evidence="11">The sequence shown here is derived from an EMBL/GenBank/DDBJ whole genome shotgun (WGS) entry which is preliminary data.</text>
</comment>
<dbReference type="GO" id="GO:0051287">
    <property type="term" value="F:NAD binding"/>
    <property type="evidence" value="ECO:0007669"/>
    <property type="project" value="InterPro"/>
</dbReference>
<keyword evidence="4 8" id="KW-0560">Oxidoreductase</keyword>
<dbReference type="GO" id="GO:0004471">
    <property type="term" value="F:malate dehydrogenase (decarboxylating) (NAD+) activity"/>
    <property type="evidence" value="ECO:0007669"/>
    <property type="project" value="TreeGrafter"/>
</dbReference>
<evidence type="ECO:0000256" key="2">
    <source>
        <dbReference type="ARBA" id="ARBA00008785"/>
    </source>
</evidence>
<feature type="binding site" evidence="7">
    <location>
        <position position="334"/>
    </location>
    <ligand>
        <name>a divalent metal cation</name>
        <dbReference type="ChEBI" id="CHEBI:60240"/>
    </ligand>
</feature>
<evidence type="ECO:0000313" key="11">
    <source>
        <dbReference type="EMBL" id="CAD6445063.1"/>
    </source>
</evidence>
<dbReference type="EMBL" id="CAJHIA010000013">
    <property type="protein sequence ID" value="CAD6445063.1"/>
    <property type="molecule type" value="Genomic_DNA"/>
</dbReference>
<evidence type="ECO:0000259" key="10">
    <source>
        <dbReference type="SMART" id="SM01274"/>
    </source>
</evidence>
<sequence length="643" mass="71862">MYRGIRLSRVCLQNRTRGAGAGLCSFPTNRYHLSTASGAAAKSQELEENLDSDIPLSLNSHIDSSIITNLPRTYSSRRIVNQVNMNKFGQPIHPDTSHSLEVRRQNKTLGLVPPNVESYALQTQRCLKQLEAKTSPIEKYMYLSNLRNNNVHLFYRLVQEHLTDITPLIYTPTVGEACLRWSEIYQQPEGLYLSYHDRGNLAEILSNWRHPEVEMTVVTDGSRILGLGDLGVNGMGIPVGKLSLYTGCAGIHPSKTLPITLDLGTNNETFLNDPLYMGNCMKRVSSEEEAEFMEELMVALNKIWPGIIVQYEDFKNPFQSLAKYQNQYPCFNDDIQGTGAVILAGIINALRRTGIPVKDQRAVFMGAGSAGVGVAQQIVEFFRKEGLTEDEARRCFWFVDTKGLITSDRGDKLAEHKVYFSRDDNEGKQFKTLPEVVEYVKPTILMGLSTIRGIFDESIVKEMAKLNKNPIIFPLSNPSSQAECTFEEAMEWTDCRALFASGSPFPDYVQDGKTYSAGQGNNMYVFPGIGLGSILCKTSCINQEMIYASAEALSTSLTPSEISSGRLYPELNRIREVSVIVARQVIRAAQKFNFDREPAIRGMNDEQLDEWIKGRMYDPTLAIQTSGLKSTVGQKKSTPKSLL</sequence>
<proteinExistence type="inferred from homology"/>
<dbReference type="NCBIfam" id="NF010052">
    <property type="entry name" value="PRK13529.1"/>
    <property type="match status" value="1"/>
</dbReference>
<dbReference type="PIRSF" id="PIRSF000106">
    <property type="entry name" value="ME"/>
    <property type="match status" value="1"/>
</dbReference>
<reference evidence="11" key="1">
    <citation type="submission" date="2020-10" db="EMBL/GenBank/DDBJ databases">
        <authorList>
            <person name="Kusch S."/>
        </authorList>
    </citation>
    <scope>NUCLEOTIDE SEQUENCE</scope>
    <source>
        <strain evidence="11">SwB9</strain>
    </source>
</reference>
<feature type="domain" description="Malic enzyme NAD-binding" evidence="9">
    <location>
        <begin position="335"/>
        <end position="590"/>
    </location>
</feature>
<evidence type="ECO:0000256" key="8">
    <source>
        <dbReference type="RuleBase" id="RU003426"/>
    </source>
</evidence>
<dbReference type="OrthoDB" id="5365701at2759"/>
<evidence type="ECO:0000256" key="4">
    <source>
        <dbReference type="ARBA" id="ARBA00023002"/>
    </source>
</evidence>
<evidence type="ECO:0000313" key="12">
    <source>
        <dbReference type="Proteomes" id="UP000624404"/>
    </source>
</evidence>
<evidence type="ECO:0000259" key="9">
    <source>
        <dbReference type="SMART" id="SM00919"/>
    </source>
</evidence>
<dbReference type="InterPro" id="IPR046346">
    <property type="entry name" value="Aminoacid_DH-like_N_sf"/>
</dbReference>
<dbReference type="SMART" id="SM01274">
    <property type="entry name" value="malic"/>
    <property type="match status" value="1"/>
</dbReference>
<dbReference type="Proteomes" id="UP000624404">
    <property type="component" value="Unassembled WGS sequence"/>
</dbReference>
<dbReference type="SUPFAM" id="SSF51735">
    <property type="entry name" value="NAD(P)-binding Rossmann-fold domains"/>
    <property type="match status" value="1"/>
</dbReference>
<dbReference type="PANTHER" id="PTHR23406:SF32">
    <property type="entry name" value="NADP-DEPENDENT MALIC ENZYME"/>
    <property type="match status" value="1"/>
</dbReference>
<gene>
    <name evidence="11" type="ORF">SCLTRI_LOCUS4855</name>
</gene>
<dbReference type="Pfam" id="PF00390">
    <property type="entry name" value="malic"/>
    <property type="match status" value="1"/>
</dbReference>
<feature type="binding site" evidence="7">
    <location>
        <position position="313"/>
    </location>
    <ligand>
        <name>a divalent metal cation</name>
        <dbReference type="ChEBI" id="CHEBI:60240"/>
    </ligand>
</feature>
<dbReference type="GO" id="GO:0005739">
    <property type="term" value="C:mitochondrion"/>
    <property type="evidence" value="ECO:0007669"/>
    <property type="project" value="TreeGrafter"/>
</dbReference>
<dbReference type="CDD" id="cd05312">
    <property type="entry name" value="NAD_bind_1_malic_enz"/>
    <property type="match status" value="1"/>
</dbReference>
<feature type="binding site" evidence="6">
    <location>
        <position position="223"/>
    </location>
    <ligand>
        <name>(S)-malate</name>
        <dbReference type="ChEBI" id="CHEBI:15589"/>
    </ligand>
</feature>
<dbReference type="InterPro" id="IPR012301">
    <property type="entry name" value="Malic_N_dom"/>
</dbReference>
<evidence type="ECO:0000256" key="5">
    <source>
        <dbReference type="PIRSR" id="PIRSR000106-1"/>
    </source>
</evidence>
<keyword evidence="12" id="KW-1185">Reference proteome</keyword>
<accession>A0A8H2VUN1</accession>
<dbReference type="PANTHER" id="PTHR23406">
    <property type="entry name" value="MALIC ENZYME-RELATED"/>
    <property type="match status" value="1"/>
</dbReference>
<organism evidence="11 12">
    <name type="scientific">Sclerotinia trifoliorum</name>
    <dbReference type="NCBI Taxonomy" id="28548"/>
    <lineage>
        <taxon>Eukaryota</taxon>
        <taxon>Fungi</taxon>
        <taxon>Dikarya</taxon>
        <taxon>Ascomycota</taxon>
        <taxon>Pezizomycotina</taxon>
        <taxon>Leotiomycetes</taxon>
        <taxon>Helotiales</taxon>
        <taxon>Sclerotiniaceae</taxon>
        <taxon>Sclerotinia</taxon>
    </lineage>
</organism>
<protein>
    <recommendedName>
        <fullName evidence="8">Malic enzyme</fullName>
    </recommendedName>
</protein>
<feature type="active site" description="Proton donor" evidence="5">
    <location>
        <position position="170"/>
    </location>
</feature>
<dbReference type="InterPro" id="IPR001891">
    <property type="entry name" value="Malic_OxRdtase"/>
</dbReference>
<dbReference type="Gene3D" id="3.40.50.10380">
    <property type="entry name" value="Malic enzyme, N-terminal domain"/>
    <property type="match status" value="1"/>
</dbReference>
<dbReference type="InterPro" id="IPR012302">
    <property type="entry name" value="Malic_NAD-bd"/>
</dbReference>
<dbReference type="SMART" id="SM00919">
    <property type="entry name" value="Malic_M"/>
    <property type="match status" value="1"/>
</dbReference>
<comment type="cofactor">
    <cofactor evidence="1">
        <name>Mn(2+)</name>
        <dbReference type="ChEBI" id="CHEBI:29035"/>
    </cofactor>
</comment>
<dbReference type="Pfam" id="PF03949">
    <property type="entry name" value="Malic_M"/>
    <property type="match status" value="1"/>
</dbReference>
<dbReference type="InterPro" id="IPR036291">
    <property type="entry name" value="NAD(P)-bd_dom_sf"/>
</dbReference>
<dbReference type="Gene3D" id="3.40.50.720">
    <property type="entry name" value="NAD(P)-binding Rossmann-like Domain"/>
    <property type="match status" value="1"/>
</dbReference>
<dbReference type="InterPro" id="IPR037062">
    <property type="entry name" value="Malic_N_dom_sf"/>
</dbReference>
<dbReference type="AlphaFoldDB" id="A0A8H2VUN1"/>
<keyword evidence="3 7" id="KW-0479">Metal-binding</keyword>
<comment type="cofactor">
    <cofactor evidence="7">
        <name>Mg(2+)</name>
        <dbReference type="ChEBI" id="CHEBI:18420"/>
    </cofactor>
    <cofactor evidence="7">
        <name>Mn(2+)</name>
        <dbReference type="ChEBI" id="CHEBI:29035"/>
    </cofactor>
    <text evidence="7">Divalent metal cations. Prefers magnesium or manganese.</text>
</comment>
<evidence type="ECO:0000256" key="3">
    <source>
        <dbReference type="ARBA" id="ARBA00022723"/>
    </source>
</evidence>
<dbReference type="GO" id="GO:0046872">
    <property type="term" value="F:metal ion binding"/>
    <property type="evidence" value="ECO:0007669"/>
    <property type="project" value="UniProtKB-KW"/>
</dbReference>
<dbReference type="GO" id="GO:0006108">
    <property type="term" value="P:malate metabolic process"/>
    <property type="evidence" value="ECO:0007669"/>
    <property type="project" value="TreeGrafter"/>
</dbReference>
<comment type="similarity">
    <text evidence="2 8">Belongs to the malic enzymes family.</text>
</comment>
<dbReference type="SUPFAM" id="SSF53223">
    <property type="entry name" value="Aminoacid dehydrogenase-like, N-terminal domain"/>
    <property type="match status" value="1"/>
</dbReference>
<dbReference type="PROSITE" id="PS00331">
    <property type="entry name" value="MALIC_ENZYMES"/>
    <property type="match status" value="1"/>
</dbReference>
<dbReference type="FunFam" id="3.40.50.720:FF:000182">
    <property type="entry name" value="NAD-dependent malic enzyme"/>
    <property type="match status" value="1"/>
</dbReference>
<feature type="domain" description="Malic enzyme N-terminal" evidence="10">
    <location>
        <begin position="147"/>
        <end position="325"/>
    </location>
</feature>
<evidence type="ECO:0000256" key="7">
    <source>
        <dbReference type="PIRSR" id="PIRSR000106-3"/>
    </source>
</evidence>
<feature type="binding site" evidence="7">
    <location>
        <position position="312"/>
    </location>
    <ligand>
        <name>a divalent metal cation</name>
        <dbReference type="ChEBI" id="CHEBI:60240"/>
    </ligand>
</feature>
<feature type="active site" description="Proton acceptor" evidence="5">
    <location>
        <position position="241"/>
    </location>
</feature>
<dbReference type="InterPro" id="IPR015884">
    <property type="entry name" value="Malic_enzyme_CS"/>
</dbReference>